<feature type="region of interest" description="Disordered" evidence="23">
    <location>
        <begin position="717"/>
        <end position="744"/>
    </location>
</feature>
<evidence type="ECO:0000256" key="21">
    <source>
        <dbReference type="ARBA" id="ARBA00048173"/>
    </source>
</evidence>
<evidence type="ECO:0000256" key="8">
    <source>
        <dbReference type="ARBA" id="ARBA00022741"/>
    </source>
</evidence>
<dbReference type="GO" id="GO:0005634">
    <property type="term" value="C:nucleus"/>
    <property type="evidence" value="ECO:0007669"/>
    <property type="project" value="UniProtKB-ARBA"/>
</dbReference>
<evidence type="ECO:0000259" key="25">
    <source>
        <dbReference type="PROSITE" id="PS50994"/>
    </source>
</evidence>
<keyword evidence="24" id="KW-0732">Signal</keyword>
<evidence type="ECO:0000256" key="18">
    <source>
        <dbReference type="ARBA" id="ARBA00023113"/>
    </source>
</evidence>
<dbReference type="InterPro" id="IPR054722">
    <property type="entry name" value="PolX-like_BBD"/>
</dbReference>
<dbReference type="PANTHER" id="PTHR42648">
    <property type="entry name" value="TRANSPOSASE, PUTATIVE-RELATED"/>
    <property type="match status" value="1"/>
</dbReference>
<dbReference type="GO" id="GO:0003723">
    <property type="term" value="F:RNA binding"/>
    <property type="evidence" value="ECO:0007669"/>
    <property type="project" value="UniProtKB-KW"/>
</dbReference>
<evidence type="ECO:0000256" key="4">
    <source>
        <dbReference type="ARBA" id="ARBA00022670"/>
    </source>
</evidence>
<keyword evidence="9" id="KW-0064">Aspartyl protease</keyword>
<evidence type="ECO:0000256" key="19">
    <source>
        <dbReference type="ARBA" id="ARBA00023172"/>
    </source>
</evidence>
<evidence type="ECO:0000256" key="11">
    <source>
        <dbReference type="ARBA" id="ARBA00022801"/>
    </source>
</evidence>
<reference evidence="27" key="1">
    <citation type="submission" date="2016-10" db="EMBL/GenBank/DDBJ databases">
        <authorList>
            <person name="Jeantristanb JTB J.-T."/>
            <person name="Ricardo R."/>
        </authorList>
    </citation>
    <scope>NUCLEOTIDE SEQUENCE [LARGE SCALE GENOMIC DNA]</scope>
</reference>
<comment type="function">
    <text evidence="1">The aspartyl protease (PR) mediates the proteolytic cleavages of the Gag and Gag-Pol polyproteins after assembly of the VLP.</text>
</comment>
<feature type="chain" id="PRO_5030060215" evidence="24">
    <location>
        <begin position="26"/>
        <end position="1406"/>
    </location>
</feature>
<dbReference type="InterPro" id="IPR025724">
    <property type="entry name" value="GAG-pre-integrase_dom"/>
</dbReference>
<keyword evidence="17" id="KW-0239">DNA-directed DNA polymerase</keyword>
<dbReference type="InterPro" id="IPR012337">
    <property type="entry name" value="RNaseH-like_sf"/>
</dbReference>
<dbReference type="InterPro" id="IPR036397">
    <property type="entry name" value="RNaseH_sf"/>
</dbReference>
<dbReference type="CDD" id="cd09272">
    <property type="entry name" value="RNase_HI_RT_Ty1"/>
    <property type="match status" value="1"/>
</dbReference>
<dbReference type="GO" id="GO:0005524">
    <property type="term" value="F:ATP binding"/>
    <property type="evidence" value="ECO:0007669"/>
    <property type="project" value="UniProtKB-KW"/>
</dbReference>
<dbReference type="GO" id="GO:0003887">
    <property type="term" value="F:DNA-directed DNA polymerase activity"/>
    <property type="evidence" value="ECO:0007669"/>
    <property type="project" value="UniProtKB-KW"/>
</dbReference>
<keyword evidence="3" id="KW-1188">Viral release from host cell</keyword>
<keyword evidence="13" id="KW-0460">Magnesium</keyword>
<dbReference type="GO" id="GO:0004190">
    <property type="term" value="F:aspartic-type endopeptidase activity"/>
    <property type="evidence" value="ECO:0007669"/>
    <property type="project" value="UniProtKB-KW"/>
</dbReference>
<dbReference type="GO" id="GO:0046872">
    <property type="term" value="F:metal ion binding"/>
    <property type="evidence" value="ECO:0007669"/>
    <property type="project" value="UniProtKB-KW"/>
</dbReference>
<keyword evidence="2" id="KW-0815">Transposition</keyword>
<keyword evidence="6" id="KW-0540">Nuclease</keyword>
<evidence type="ECO:0000256" key="1">
    <source>
        <dbReference type="ARBA" id="ARBA00002180"/>
    </source>
</evidence>
<keyword evidence="15" id="KW-0229">DNA integration</keyword>
<dbReference type="SUPFAM" id="SSF53098">
    <property type="entry name" value="Ribonuclease H-like"/>
    <property type="match status" value="1"/>
</dbReference>
<feature type="signal peptide" evidence="24">
    <location>
        <begin position="1"/>
        <end position="25"/>
    </location>
</feature>
<dbReference type="GO" id="GO:0015074">
    <property type="term" value="P:DNA integration"/>
    <property type="evidence" value="ECO:0007669"/>
    <property type="project" value="UniProtKB-KW"/>
</dbReference>
<dbReference type="EMBL" id="FMWP01000116">
    <property type="protein sequence ID" value="SDA01427.1"/>
    <property type="molecule type" value="Genomic_DNA"/>
</dbReference>
<keyword evidence="14" id="KW-0694">RNA-binding</keyword>
<dbReference type="PANTHER" id="PTHR42648:SF11">
    <property type="entry name" value="TRANSPOSON TY4-P GAG-POL POLYPROTEIN"/>
    <property type="match status" value="1"/>
</dbReference>
<evidence type="ECO:0000256" key="9">
    <source>
        <dbReference type="ARBA" id="ARBA00022750"/>
    </source>
</evidence>
<dbReference type="InterPro" id="IPR013103">
    <property type="entry name" value="RVT_2"/>
</dbReference>
<evidence type="ECO:0000256" key="22">
    <source>
        <dbReference type="ARBA" id="ARBA00049244"/>
    </source>
</evidence>
<protein>
    <submittedName>
        <fullName evidence="26">BZ3500_MvSof-1268-A1-R1_Chr10-1g02655 protein</fullName>
    </submittedName>
</protein>
<dbReference type="Pfam" id="PF00665">
    <property type="entry name" value="rve"/>
    <property type="match status" value="1"/>
</dbReference>
<evidence type="ECO:0000256" key="16">
    <source>
        <dbReference type="ARBA" id="ARBA00022918"/>
    </source>
</evidence>
<keyword evidence="10" id="KW-0255">Endonuclease</keyword>
<evidence type="ECO:0000256" key="20">
    <source>
        <dbReference type="ARBA" id="ARBA00023268"/>
    </source>
</evidence>
<dbReference type="GO" id="GO:0032196">
    <property type="term" value="P:transposition"/>
    <property type="evidence" value="ECO:0007669"/>
    <property type="project" value="UniProtKB-KW"/>
</dbReference>
<dbReference type="Pfam" id="PF25597">
    <property type="entry name" value="SH3_retrovirus"/>
    <property type="match status" value="1"/>
</dbReference>
<comment type="catalytic activity">
    <reaction evidence="21">
        <text>DNA(n) + a 2'-deoxyribonucleoside 5'-triphosphate = DNA(n+1) + diphosphate</text>
        <dbReference type="Rhea" id="RHEA:22508"/>
        <dbReference type="Rhea" id="RHEA-COMP:17339"/>
        <dbReference type="Rhea" id="RHEA-COMP:17340"/>
        <dbReference type="ChEBI" id="CHEBI:33019"/>
        <dbReference type="ChEBI" id="CHEBI:61560"/>
        <dbReference type="ChEBI" id="CHEBI:173112"/>
        <dbReference type="EC" id="2.7.7.49"/>
    </reaction>
</comment>
<keyword evidence="20" id="KW-0511">Multifunctional enzyme</keyword>
<evidence type="ECO:0000313" key="27">
    <source>
        <dbReference type="Proteomes" id="UP000249723"/>
    </source>
</evidence>
<evidence type="ECO:0000256" key="13">
    <source>
        <dbReference type="ARBA" id="ARBA00022842"/>
    </source>
</evidence>
<evidence type="ECO:0000256" key="3">
    <source>
        <dbReference type="ARBA" id="ARBA00022612"/>
    </source>
</evidence>
<dbReference type="Pfam" id="PF13976">
    <property type="entry name" value="gag_pre-integrs"/>
    <property type="match status" value="1"/>
</dbReference>
<sequence length="1406" mass="155674">MFRFPWLAASLAFVVVICSIEVAAAKVKFGARGAFFPRGCLLLVAFSSLALHCGPDFSASCTLTYRKALLPRSHRFCDSDSHRTTIGMDTDTPSTETSDRGIHAPILRATNYMDWRRRLIGRLVSKAVHLCASRPLSAAAEAVLQVAIDDRSRGFHSPFERLDFASMDVKIAKERSKSSAAPAMVAMNTHHSVYLAGSSSRAPDTDFVWIADTGAGHHFVGDRSLLSDFKESPMQVQMAGNSLGQATGYGRMFVKTSQGLFLEFKEMYYLPGSKYSLISMSSLRAGGTKLVYGHGGDTQQVWLDGSLVAETVKTKAKKPSYVFDFEIVPPPSPVLVATTRASVGASLMEWHRKFGHMAPSSILRLVNSKAVVGIRLLDKKIEDCEPCIIAKARAGPHNHVSRKPEHVLQRVSIDLGFVNDDDTKGRSIYMVIVDQLSTYKWAFPLGSKSASEVLEVWRGFQAQVERQSGQKIKFVRSDNGGEFVNQLFGDEFRALGITHELAARYTPQQNGQAERANGSLFALVRAMLKDSGLPKKYWSYALEAAVFVSNRGPHPHLKGKTAFEVFFGKQPDVSHLRAFGSTAYVLVPKAIRKKLDDHTVKGTFLGYSGEYNYKVRVEHGRSFKIVVSSDVTFSDKAPSIADSAVEPRIYEVEPLQEYELVHQPSFPGLEQIPALRPALVPELGPAFRPAPAPLLRFQHMDDDDTLEDPNDHRREEAVEAIDSDDDDGPAEHDQLLPPEDGYEYRPYRVGRNPGALENVDAGNILPTRLRAQRRADALRVVSTRSVNRRPPELIAMVSSRHPPLPKTFAEAMASPEAKHWMAASEKELGSFKLHKVFKLTRLPTGARALGYRWVFTRKEDAEGNIISYKDARLFSEAWRCAPTVVFSPRLDYTLVNLLFKARLVIKGFAQRLGIDYNETFAPVSSITTILFLIAISAALGLVLEQFDYDSAFLNGIMEEDVYMKVPEGWTGGSQPGHALKLLKSMYGTKQAPRQWNAALHKLMTDRGYTRSNVDACLYFKYHGKSFAIITLYVDDGLAASNDQAFLDSEISAFDAVYKLKRLGPVKTFLGLEFVRTKDFIFVHQSKYIRGLLEHYTFENKSKKPVATPMEDRVISSSTAPFSDILVYQSAVGALQYAAQRVRPDIATSVRAVAKCVAAPTEGDWICVKRIFRYLSDTVDYGLLYRVGGSTKFEVYSDASFGCDHNNGRSVGAYAVIMAGAAISWKSKQQTMVASSTAESETLAASTAAKEAIGLRNLASELRINQGRSTVLHEDNQPCIDLAKNPGARGRTRHWNVHHFYLRKQIEVGDIDLRYCPTDLNTADILTKPLSKLKFSTHREGLGTVSLATLACGSGARGAFFPRGCLLLVAFSSLALHCGPDFSASCTLTYRKALLPRSHRFCDIPEV</sequence>
<feature type="compositionally biased region" description="Acidic residues" evidence="23">
    <location>
        <begin position="718"/>
        <end position="728"/>
    </location>
</feature>
<name>A0A2X0LGI2_9BASI</name>
<evidence type="ECO:0000256" key="10">
    <source>
        <dbReference type="ARBA" id="ARBA00022759"/>
    </source>
</evidence>
<keyword evidence="11" id="KW-0378">Hydrolase</keyword>
<evidence type="ECO:0000256" key="14">
    <source>
        <dbReference type="ARBA" id="ARBA00022884"/>
    </source>
</evidence>
<keyword evidence="8" id="KW-0547">Nucleotide-binding</keyword>
<evidence type="ECO:0000256" key="24">
    <source>
        <dbReference type="SAM" id="SignalP"/>
    </source>
</evidence>
<evidence type="ECO:0000256" key="12">
    <source>
        <dbReference type="ARBA" id="ARBA00022840"/>
    </source>
</evidence>
<organism evidence="26 27">
    <name type="scientific">Microbotryum saponariae</name>
    <dbReference type="NCBI Taxonomy" id="289078"/>
    <lineage>
        <taxon>Eukaryota</taxon>
        <taxon>Fungi</taxon>
        <taxon>Dikarya</taxon>
        <taxon>Basidiomycota</taxon>
        <taxon>Pucciniomycotina</taxon>
        <taxon>Microbotryomycetes</taxon>
        <taxon>Microbotryales</taxon>
        <taxon>Microbotryaceae</taxon>
        <taxon>Microbotryum</taxon>
    </lineage>
</organism>
<dbReference type="GO" id="GO:0006310">
    <property type="term" value="P:DNA recombination"/>
    <property type="evidence" value="ECO:0007669"/>
    <property type="project" value="UniProtKB-KW"/>
</dbReference>
<keyword evidence="19" id="KW-0233">DNA recombination</keyword>
<dbReference type="InterPro" id="IPR057670">
    <property type="entry name" value="SH3_retrovirus"/>
</dbReference>
<dbReference type="GO" id="GO:0004519">
    <property type="term" value="F:endonuclease activity"/>
    <property type="evidence" value="ECO:0007669"/>
    <property type="project" value="UniProtKB-KW"/>
</dbReference>
<dbReference type="SUPFAM" id="SSF56672">
    <property type="entry name" value="DNA/RNA polymerases"/>
    <property type="match status" value="1"/>
</dbReference>
<evidence type="ECO:0000256" key="17">
    <source>
        <dbReference type="ARBA" id="ARBA00022932"/>
    </source>
</evidence>
<dbReference type="STRING" id="289078.A0A2X0LGI2"/>
<dbReference type="Pfam" id="PF07727">
    <property type="entry name" value="RVT_2"/>
    <property type="match status" value="1"/>
</dbReference>
<accession>A0A2X0LGI2</accession>
<evidence type="ECO:0000256" key="6">
    <source>
        <dbReference type="ARBA" id="ARBA00022722"/>
    </source>
</evidence>
<dbReference type="GO" id="GO:0006508">
    <property type="term" value="P:proteolysis"/>
    <property type="evidence" value="ECO:0007669"/>
    <property type="project" value="UniProtKB-KW"/>
</dbReference>
<keyword evidence="5" id="KW-0548">Nucleotidyltransferase</keyword>
<dbReference type="GO" id="GO:0003964">
    <property type="term" value="F:RNA-directed DNA polymerase activity"/>
    <property type="evidence" value="ECO:0007669"/>
    <property type="project" value="UniProtKB-KW"/>
</dbReference>
<evidence type="ECO:0000256" key="7">
    <source>
        <dbReference type="ARBA" id="ARBA00022723"/>
    </source>
</evidence>
<dbReference type="Proteomes" id="UP000249723">
    <property type="component" value="Unassembled WGS sequence"/>
</dbReference>
<evidence type="ECO:0000256" key="15">
    <source>
        <dbReference type="ARBA" id="ARBA00022908"/>
    </source>
</evidence>
<evidence type="ECO:0000256" key="2">
    <source>
        <dbReference type="ARBA" id="ARBA00022578"/>
    </source>
</evidence>
<evidence type="ECO:0000313" key="26">
    <source>
        <dbReference type="EMBL" id="SDA01427.1"/>
    </source>
</evidence>
<dbReference type="InterPro" id="IPR043502">
    <property type="entry name" value="DNA/RNA_pol_sf"/>
</dbReference>
<keyword evidence="27" id="KW-1185">Reference proteome</keyword>
<keyword evidence="18" id="KW-0917">Virion maturation</keyword>
<proteinExistence type="predicted"/>
<gene>
    <name evidence="26" type="ORF">BZ3500_MVSOF-1268-A1-R1_CHR10-1G02655</name>
</gene>
<evidence type="ECO:0000256" key="5">
    <source>
        <dbReference type="ARBA" id="ARBA00022695"/>
    </source>
</evidence>
<keyword evidence="7" id="KW-0479">Metal-binding</keyword>
<dbReference type="OrthoDB" id="7691805at2759"/>
<dbReference type="PROSITE" id="PS50994">
    <property type="entry name" value="INTEGRASE"/>
    <property type="match status" value="1"/>
</dbReference>
<feature type="domain" description="Integrase catalytic" evidence="25">
    <location>
        <begin position="400"/>
        <end position="570"/>
    </location>
</feature>
<keyword evidence="17" id="KW-0808">Transferase</keyword>
<keyword evidence="16" id="KW-0695">RNA-directed DNA polymerase</keyword>
<dbReference type="InterPro" id="IPR001584">
    <property type="entry name" value="Integrase_cat-core"/>
</dbReference>
<dbReference type="Gene3D" id="3.30.420.10">
    <property type="entry name" value="Ribonuclease H-like superfamily/Ribonuclease H"/>
    <property type="match status" value="1"/>
</dbReference>
<comment type="catalytic activity">
    <reaction evidence="22">
        <text>DNA(n) + a 2'-deoxyribonucleoside 5'-triphosphate = DNA(n+1) + diphosphate</text>
        <dbReference type="Rhea" id="RHEA:22508"/>
        <dbReference type="Rhea" id="RHEA-COMP:17339"/>
        <dbReference type="Rhea" id="RHEA-COMP:17340"/>
        <dbReference type="ChEBI" id="CHEBI:33019"/>
        <dbReference type="ChEBI" id="CHEBI:61560"/>
        <dbReference type="ChEBI" id="CHEBI:173112"/>
        <dbReference type="EC" id="2.7.7.7"/>
    </reaction>
</comment>
<dbReference type="Pfam" id="PF22936">
    <property type="entry name" value="Pol_BBD"/>
    <property type="match status" value="1"/>
</dbReference>
<dbReference type="InterPro" id="IPR039537">
    <property type="entry name" value="Retrotran_Ty1/copia-like"/>
</dbReference>
<keyword evidence="12" id="KW-0067">ATP-binding</keyword>
<keyword evidence="4" id="KW-0645">Protease</keyword>
<evidence type="ECO:0000256" key="23">
    <source>
        <dbReference type="SAM" id="MobiDB-lite"/>
    </source>
</evidence>